<dbReference type="CDD" id="cd08432">
    <property type="entry name" value="PBP2_GcdR_TrpI_HvrB_AmpR_like"/>
    <property type="match status" value="1"/>
</dbReference>
<dbReference type="PANTHER" id="PTHR30537">
    <property type="entry name" value="HTH-TYPE TRANSCRIPTIONAL REGULATOR"/>
    <property type="match status" value="1"/>
</dbReference>
<reference evidence="6 7" key="1">
    <citation type="submission" date="2020-06" db="EMBL/GenBank/DDBJ databases">
        <title>Genome sequence of Rhizobium sp strain ADMK78.</title>
        <authorList>
            <person name="Rahi P."/>
        </authorList>
    </citation>
    <scope>NUCLEOTIDE SEQUENCE [LARGE SCALE GENOMIC DNA]</scope>
    <source>
        <strain evidence="6 7">ADMK78</strain>
        <plasmid evidence="6 7">pPRADMK78_01</plasmid>
    </source>
</reference>
<geneLocation type="plasmid" evidence="6 7">
    <name>pPRADMK78_01</name>
</geneLocation>
<dbReference type="Gene3D" id="3.40.190.10">
    <property type="entry name" value="Periplasmic binding protein-like II"/>
    <property type="match status" value="2"/>
</dbReference>
<comment type="similarity">
    <text evidence="1">Belongs to the LysR transcriptional regulatory family.</text>
</comment>
<protein>
    <submittedName>
        <fullName evidence="6">LysR family transcriptional regulator</fullName>
    </submittedName>
</protein>
<dbReference type="InterPro" id="IPR000847">
    <property type="entry name" value="LysR_HTH_N"/>
</dbReference>
<dbReference type="Proteomes" id="UP000308530">
    <property type="component" value="Plasmid pPRADMK78_01"/>
</dbReference>
<gene>
    <name evidence="6" type="ORF">FE840_019460</name>
</gene>
<organism evidence="6 7">
    <name type="scientific">Peteryoungia desertarenae</name>
    <dbReference type="NCBI Taxonomy" id="1813451"/>
    <lineage>
        <taxon>Bacteria</taxon>
        <taxon>Pseudomonadati</taxon>
        <taxon>Pseudomonadota</taxon>
        <taxon>Alphaproteobacteria</taxon>
        <taxon>Hyphomicrobiales</taxon>
        <taxon>Rhizobiaceae</taxon>
        <taxon>Peteryoungia</taxon>
    </lineage>
</organism>
<dbReference type="Gene3D" id="1.10.10.10">
    <property type="entry name" value="Winged helix-like DNA-binding domain superfamily/Winged helix DNA-binding domain"/>
    <property type="match status" value="1"/>
</dbReference>
<dbReference type="PRINTS" id="PR00039">
    <property type="entry name" value="HTHLYSR"/>
</dbReference>
<dbReference type="Pfam" id="PF03466">
    <property type="entry name" value="LysR_substrate"/>
    <property type="match status" value="1"/>
</dbReference>
<dbReference type="InterPro" id="IPR005119">
    <property type="entry name" value="LysR_subst-bd"/>
</dbReference>
<dbReference type="EMBL" id="CP058351">
    <property type="protein sequence ID" value="QLF71793.1"/>
    <property type="molecule type" value="Genomic_DNA"/>
</dbReference>
<evidence type="ECO:0000256" key="2">
    <source>
        <dbReference type="ARBA" id="ARBA00023015"/>
    </source>
</evidence>
<keyword evidence="6" id="KW-0614">Plasmid</keyword>
<keyword evidence="3" id="KW-0238">DNA-binding</keyword>
<proteinExistence type="inferred from homology"/>
<accession>A0ABX6QTB7</accession>
<dbReference type="PANTHER" id="PTHR30537:SF5">
    <property type="entry name" value="HTH-TYPE TRANSCRIPTIONAL ACTIVATOR TTDR-RELATED"/>
    <property type="match status" value="1"/>
</dbReference>
<dbReference type="SUPFAM" id="SSF46785">
    <property type="entry name" value="Winged helix' DNA-binding domain"/>
    <property type="match status" value="1"/>
</dbReference>
<keyword evidence="2" id="KW-0805">Transcription regulation</keyword>
<dbReference type="Pfam" id="PF00126">
    <property type="entry name" value="HTH_1"/>
    <property type="match status" value="1"/>
</dbReference>
<sequence length="302" mass="33699">MKSLRRQLPPMTALMAFEAAARLASFTRAAEELGVTQAAVSRQIHTLEEDFGFLLFTRGHRKVTLTAQGRSLAAAASDALRMIADATTELRREGSGEELTISATVAFSHFWLMPRMSQFSRLHPETTLRIVSQDAMPALDYGEVDVAIRFGLGEWQNGRAEMLFRDEVFPVCSPEFAENLAADMSAADLIRLPLISNEADDPMWIGWNAWLSNFEVPNPGKVRGMRCSFYTEAIYAALNGHGVALGWNRLVSDLLDQKRLVRLGRMSVVPKGGYYVVAPRIRKSTASLEHFMDWLLTEQLTS</sequence>
<keyword evidence="7" id="KW-1185">Reference proteome</keyword>
<evidence type="ECO:0000256" key="1">
    <source>
        <dbReference type="ARBA" id="ARBA00009437"/>
    </source>
</evidence>
<evidence type="ECO:0000256" key="3">
    <source>
        <dbReference type="ARBA" id="ARBA00023125"/>
    </source>
</evidence>
<evidence type="ECO:0000313" key="7">
    <source>
        <dbReference type="Proteomes" id="UP000308530"/>
    </source>
</evidence>
<dbReference type="InterPro" id="IPR036390">
    <property type="entry name" value="WH_DNA-bd_sf"/>
</dbReference>
<keyword evidence="4" id="KW-0804">Transcription</keyword>
<name>A0ABX6QTB7_9HYPH</name>
<feature type="domain" description="HTH lysR-type" evidence="5">
    <location>
        <begin position="9"/>
        <end position="66"/>
    </location>
</feature>
<dbReference type="PROSITE" id="PS50931">
    <property type="entry name" value="HTH_LYSR"/>
    <property type="match status" value="1"/>
</dbReference>
<evidence type="ECO:0000256" key="4">
    <source>
        <dbReference type="ARBA" id="ARBA00023163"/>
    </source>
</evidence>
<dbReference type="InterPro" id="IPR036388">
    <property type="entry name" value="WH-like_DNA-bd_sf"/>
</dbReference>
<dbReference type="SUPFAM" id="SSF53850">
    <property type="entry name" value="Periplasmic binding protein-like II"/>
    <property type="match status" value="1"/>
</dbReference>
<evidence type="ECO:0000259" key="5">
    <source>
        <dbReference type="PROSITE" id="PS50931"/>
    </source>
</evidence>
<dbReference type="InterPro" id="IPR058163">
    <property type="entry name" value="LysR-type_TF_proteobact-type"/>
</dbReference>
<evidence type="ECO:0000313" key="6">
    <source>
        <dbReference type="EMBL" id="QLF71793.1"/>
    </source>
</evidence>